<feature type="transmembrane region" description="Helical" evidence="7">
    <location>
        <begin position="12"/>
        <end position="30"/>
    </location>
</feature>
<keyword evidence="4 7" id="KW-0812">Transmembrane</keyword>
<dbReference type="Pfam" id="PF04239">
    <property type="entry name" value="DUF421"/>
    <property type="match status" value="1"/>
</dbReference>
<evidence type="ECO:0000259" key="8">
    <source>
        <dbReference type="Pfam" id="PF04239"/>
    </source>
</evidence>
<feature type="domain" description="YetF C-terminal" evidence="8">
    <location>
        <begin position="87"/>
        <end position="218"/>
    </location>
</feature>
<gene>
    <name evidence="9" type="ORF">JOC48_003135</name>
</gene>
<dbReference type="EMBL" id="JAFBDR010000019">
    <property type="protein sequence ID" value="MBM7572604.1"/>
    <property type="molecule type" value="Genomic_DNA"/>
</dbReference>
<organism evidence="9 10">
    <name type="scientific">Aquibacillus albus</name>
    <dbReference type="NCBI Taxonomy" id="1168171"/>
    <lineage>
        <taxon>Bacteria</taxon>
        <taxon>Bacillati</taxon>
        <taxon>Bacillota</taxon>
        <taxon>Bacilli</taxon>
        <taxon>Bacillales</taxon>
        <taxon>Bacillaceae</taxon>
        <taxon>Aquibacillus</taxon>
    </lineage>
</organism>
<dbReference type="RefSeq" id="WP_204501127.1">
    <property type="nucleotide sequence ID" value="NZ_JAFBDR010000019.1"/>
</dbReference>
<keyword evidence="3" id="KW-1003">Cell membrane</keyword>
<evidence type="ECO:0000313" key="10">
    <source>
        <dbReference type="Proteomes" id="UP001296943"/>
    </source>
</evidence>
<feature type="transmembrane region" description="Helical" evidence="7">
    <location>
        <begin position="37"/>
        <end position="57"/>
    </location>
</feature>
<protein>
    <submittedName>
        <fullName evidence="9">Uncharacterized membrane protein YcaP (DUF421 family)</fullName>
    </submittedName>
</protein>
<sequence>MTDTIKDLFIVLGRIVTILPLMLMLTLYMGKRAIGELPVFDFLIILTLGAVVGADIADPSIDHLPTAFAIVIIAILQRLVASWKIANRKFGRLLTFEPMVVVKDGKFLHANLKKSRYSIDNILQMLRLKDVFDLNDVELAIIEANGSLSVYKKEAKQTVTIEDMGIAKKSTSLAFPVVVEGKLYSDVLQQFNVDDQWLHQQLSSLGIDNINDVFYASINNKLELHLTRKQEQIQNIPIVHH</sequence>
<comment type="subcellular location">
    <subcellularLocation>
        <location evidence="1">Cell membrane</location>
        <topology evidence="1">Multi-pass membrane protein</topology>
    </subcellularLocation>
</comment>
<evidence type="ECO:0000256" key="6">
    <source>
        <dbReference type="ARBA" id="ARBA00023136"/>
    </source>
</evidence>
<feature type="transmembrane region" description="Helical" evidence="7">
    <location>
        <begin position="63"/>
        <end position="81"/>
    </location>
</feature>
<keyword evidence="6 7" id="KW-0472">Membrane</keyword>
<comment type="caution">
    <text evidence="9">The sequence shown here is derived from an EMBL/GenBank/DDBJ whole genome shotgun (WGS) entry which is preliminary data.</text>
</comment>
<name>A0ABS2N386_9BACI</name>
<dbReference type="Gene3D" id="3.30.240.20">
    <property type="entry name" value="bsu07140 like domains"/>
    <property type="match status" value="2"/>
</dbReference>
<evidence type="ECO:0000313" key="9">
    <source>
        <dbReference type="EMBL" id="MBM7572604.1"/>
    </source>
</evidence>
<dbReference type="InterPro" id="IPR023090">
    <property type="entry name" value="UPF0702_alpha/beta_dom_sf"/>
</dbReference>
<evidence type="ECO:0000256" key="7">
    <source>
        <dbReference type="SAM" id="Phobius"/>
    </source>
</evidence>
<comment type="similarity">
    <text evidence="2">Belongs to the UPF0702 family.</text>
</comment>
<evidence type="ECO:0000256" key="3">
    <source>
        <dbReference type="ARBA" id="ARBA00022475"/>
    </source>
</evidence>
<keyword evidence="10" id="KW-1185">Reference proteome</keyword>
<proteinExistence type="inferred from homology"/>
<evidence type="ECO:0000256" key="4">
    <source>
        <dbReference type="ARBA" id="ARBA00022692"/>
    </source>
</evidence>
<dbReference type="InterPro" id="IPR007353">
    <property type="entry name" value="DUF421"/>
</dbReference>
<dbReference type="PANTHER" id="PTHR34582:SF6">
    <property type="entry name" value="UPF0702 TRANSMEMBRANE PROTEIN YCAP"/>
    <property type="match status" value="1"/>
</dbReference>
<dbReference type="Proteomes" id="UP001296943">
    <property type="component" value="Unassembled WGS sequence"/>
</dbReference>
<accession>A0ABS2N386</accession>
<evidence type="ECO:0000256" key="2">
    <source>
        <dbReference type="ARBA" id="ARBA00006448"/>
    </source>
</evidence>
<dbReference type="PANTHER" id="PTHR34582">
    <property type="entry name" value="UPF0702 TRANSMEMBRANE PROTEIN YCAP"/>
    <property type="match status" value="1"/>
</dbReference>
<evidence type="ECO:0000256" key="5">
    <source>
        <dbReference type="ARBA" id="ARBA00022989"/>
    </source>
</evidence>
<keyword evidence="5 7" id="KW-1133">Transmembrane helix</keyword>
<evidence type="ECO:0000256" key="1">
    <source>
        <dbReference type="ARBA" id="ARBA00004651"/>
    </source>
</evidence>
<reference evidence="9 10" key="1">
    <citation type="submission" date="2021-01" db="EMBL/GenBank/DDBJ databases">
        <title>Genomic Encyclopedia of Type Strains, Phase IV (KMG-IV): sequencing the most valuable type-strain genomes for metagenomic binning, comparative biology and taxonomic classification.</title>
        <authorList>
            <person name="Goeker M."/>
        </authorList>
    </citation>
    <scope>NUCLEOTIDE SEQUENCE [LARGE SCALE GENOMIC DNA]</scope>
    <source>
        <strain evidence="9 10">DSM 23711</strain>
    </source>
</reference>